<evidence type="ECO:0000256" key="1">
    <source>
        <dbReference type="SAM" id="Phobius"/>
    </source>
</evidence>
<reference evidence="2 3" key="1">
    <citation type="submission" date="2020-07" db="EMBL/GenBank/DDBJ databases">
        <title>Moheibacter lacus sp. nov., a member of the family Flavobacteriaceae isolated from freshwater lake sediment.</title>
        <authorList>
            <person name="Liu Y."/>
        </authorList>
    </citation>
    <scope>NUCLEOTIDE SEQUENCE [LARGE SCALE GENOMIC DNA]</scope>
    <source>
        <strain evidence="2 3">BDHS18</strain>
    </source>
</reference>
<keyword evidence="3" id="KW-1185">Reference proteome</keyword>
<dbReference type="InterPro" id="IPR009937">
    <property type="entry name" value="Phage_holin_3_6"/>
</dbReference>
<proteinExistence type="predicted"/>
<keyword evidence="1" id="KW-0812">Transmembrane</keyword>
<dbReference type="AlphaFoldDB" id="A0A838ZSR9"/>
<dbReference type="InterPro" id="IPR036259">
    <property type="entry name" value="MFS_trans_sf"/>
</dbReference>
<feature type="transmembrane region" description="Helical" evidence="1">
    <location>
        <begin position="32"/>
        <end position="57"/>
    </location>
</feature>
<evidence type="ECO:0000313" key="3">
    <source>
        <dbReference type="Proteomes" id="UP000552241"/>
    </source>
</evidence>
<accession>A0A838ZSR9</accession>
<keyword evidence="1" id="KW-0472">Membrane</keyword>
<dbReference type="EMBL" id="JACDZE010000003">
    <property type="protein sequence ID" value="MBA5630013.1"/>
    <property type="molecule type" value="Genomic_DNA"/>
</dbReference>
<keyword evidence="1" id="KW-1133">Transmembrane helix</keyword>
<dbReference type="SUPFAM" id="SSF103473">
    <property type="entry name" value="MFS general substrate transporter"/>
    <property type="match status" value="1"/>
</dbReference>
<protein>
    <submittedName>
        <fullName evidence="2">Phage holin family protein</fullName>
    </submittedName>
</protein>
<dbReference type="Pfam" id="PF07332">
    <property type="entry name" value="Phage_holin_3_6"/>
    <property type="match status" value="1"/>
</dbReference>
<organism evidence="2 3">
    <name type="scientific">Moheibacter lacus</name>
    <dbReference type="NCBI Taxonomy" id="2745851"/>
    <lineage>
        <taxon>Bacteria</taxon>
        <taxon>Pseudomonadati</taxon>
        <taxon>Bacteroidota</taxon>
        <taxon>Flavobacteriia</taxon>
        <taxon>Flavobacteriales</taxon>
        <taxon>Weeksellaceae</taxon>
        <taxon>Moheibacter</taxon>
    </lineage>
</organism>
<dbReference type="Proteomes" id="UP000552241">
    <property type="component" value="Unassembled WGS sequence"/>
</dbReference>
<name>A0A838ZSR9_9FLAO</name>
<gene>
    <name evidence="2" type="ORF">HU137_09545</name>
</gene>
<dbReference type="RefSeq" id="WP_182043622.1">
    <property type="nucleotide sequence ID" value="NZ_JACDZE010000003.1"/>
</dbReference>
<evidence type="ECO:0000313" key="2">
    <source>
        <dbReference type="EMBL" id="MBA5630013.1"/>
    </source>
</evidence>
<sequence>MFDDLKQYINNRIAYAKLEIVDSVSNMISAGVFGVLVGMFIMMILFIGSLSAGYLFGSWFNDTGLGFLLVMGIYVGFLIILFVFRKKIMLLITDKAIEAAMEAIDNSDEDEKEKHENEGHQ</sequence>
<comment type="caution">
    <text evidence="2">The sequence shown here is derived from an EMBL/GenBank/DDBJ whole genome shotgun (WGS) entry which is preliminary data.</text>
</comment>
<feature type="transmembrane region" description="Helical" evidence="1">
    <location>
        <begin position="63"/>
        <end position="84"/>
    </location>
</feature>